<dbReference type="Gene3D" id="3.40.1350.10">
    <property type="match status" value="1"/>
</dbReference>
<keyword evidence="3" id="KW-0255">Endonuclease</keyword>
<organism evidence="3 4">
    <name type="scientific">Paenibacillus gallinarum</name>
    <dbReference type="NCBI Taxonomy" id="2762232"/>
    <lineage>
        <taxon>Bacteria</taxon>
        <taxon>Bacillati</taxon>
        <taxon>Bacillota</taxon>
        <taxon>Bacilli</taxon>
        <taxon>Bacillales</taxon>
        <taxon>Paenibacillaceae</taxon>
        <taxon>Paenibacillus</taxon>
    </lineage>
</organism>
<proteinExistence type="predicted"/>
<dbReference type="InterPro" id="IPR007560">
    <property type="entry name" value="Restrct_endonuc_IV_Mrr"/>
</dbReference>
<dbReference type="EMBL" id="JACSQL010000007">
    <property type="protein sequence ID" value="MBD7969568.1"/>
    <property type="molecule type" value="Genomic_DNA"/>
</dbReference>
<dbReference type="SUPFAM" id="SSF52980">
    <property type="entry name" value="Restriction endonuclease-like"/>
    <property type="match status" value="1"/>
</dbReference>
<evidence type="ECO:0000313" key="3">
    <source>
        <dbReference type="EMBL" id="MBD7969568.1"/>
    </source>
</evidence>
<evidence type="ECO:0000259" key="2">
    <source>
        <dbReference type="Pfam" id="PF20964"/>
    </source>
</evidence>
<dbReference type="Pfam" id="PF20964">
    <property type="entry name" value="DnaX_C"/>
    <property type="match status" value="1"/>
</dbReference>
<dbReference type="Pfam" id="PF04471">
    <property type="entry name" value="Mrr_cat"/>
    <property type="match status" value="1"/>
</dbReference>
<name>A0ABR8T1Y4_9BACL</name>
<dbReference type="InterPro" id="IPR048448">
    <property type="entry name" value="DnaX-like_C"/>
</dbReference>
<protein>
    <submittedName>
        <fullName evidence="3">Restriction endonuclease</fullName>
    </submittedName>
</protein>
<dbReference type="PANTHER" id="PTHR30015">
    <property type="entry name" value="MRR RESTRICTION SYSTEM PROTEIN"/>
    <property type="match status" value="1"/>
</dbReference>
<keyword evidence="3" id="KW-0540">Nuclease</keyword>
<dbReference type="Proteomes" id="UP000608071">
    <property type="component" value="Unassembled WGS sequence"/>
</dbReference>
<dbReference type="RefSeq" id="WP_191801748.1">
    <property type="nucleotide sequence ID" value="NZ_JACSQL010000007.1"/>
</dbReference>
<dbReference type="InterPro" id="IPR052906">
    <property type="entry name" value="Type_IV_Methyl-Rstrct_Enzyme"/>
</dbReference>
<sequence>MLTIKHIINKWSDVLERVKKERITVHAWLVDGEPTELIGNTMYITFKNRAHMEYTKKPENTYLIENMLLKIFGEKIKIECIKATHLTDQLEGSNTVEEQVQNDLLLDKVVIEDIYYKDEEEDSFIPATIKLFGHCFEIDTFTNEMKLWKRVTYKSTSDTEKEMTIVPSTMYVGEVIVDINEGTILLMLPEKANIIKEHFEVLNKKFIDERIKFKNLVEQKCREILDDNNEVNTILYNFIDSINSTTLYDYKMITGVEYNLQSIDKIGKMLLMSSDELQKSLIVQTESKQGIHVTVTEKLENQEEVDGYFEEKFKLLVKLIAKKLVINDETLAYYLTYILIHKKAIKFFTERWVQQYGEYFINIENHSLEDLVALYCTIETVIPNKLIYASPFIYFLMEKEKFMQNDNYINCYDIFVDVLNEALENKKLMDFERNLMKNKTKLKYTINDVDLMNGHEFEQLISLLFTKMGYSTTVTKGSGDQGVDVIAEKDGRKYGVQAKCYSSAVSNKAIQEVTAGLNHYKLEKGLVITNNFFTDSARELAHSNNIVLWDRNILKEKISEFL</sequence>
<evidence type="ECO:0000259" key="1">
    <source>
        <dbReference type="Pfam" id="PF04471"/>
    </source>
</evidence>
<feature type="domain" description="Restriction endonuclease type IV Mrr" evidence="1">
    <location>
        <begin position="451"/>
        <end position="556"/>
    </location>
</feature>
<keyword evidence="4" id="KW-1185">Reference proteome</keyword>
<dbReference type="PANTHER" id="PTHR30015:SF6">
    <property type="entry name" value="SLL1429 PROTEIN"/>
    <property type="match status" value="1"/>
</dbReference>
<evidence type="ECO:0000313" key="4">
    <source>
        <dbReference type="Proteomes" id="UP000608071"/>
    </source>
</evidence>
<gene>
    <name evidence="3" type="ORF">H9647_16000</name>
</gene>
<feature type="domain" description="DNA polymerase III subunit tau-like C-terminal" evidence="2">
    <location>
        <begin position="6"/>
        <end position="80"/>
    </location>
</feature>
<dbReference type="GO" id="GO:0004519">
    <property type="term" value="F:endonuclease activity"/>
    <property type="evidence" value="ECO:0007669"/>
    <property type="project" value="UniProtKB-KW"/>
</dbReference>
<keyword evidence="3" id="KW-0378">Hydrolase</keyword>
<reference evidence="3 4" key="1">
    <citation type="submission" date="2020-08" db="EMBL/GenBank/DDBJ databases">
        <title>A Genomic Blueprint of the Chicken Gut Microbiome.</title>
        <authorList>
            <person name="Gilroy R."/>
            <person name="Ravi A."/>
            <person name="Getino M."/>
            <person name="Pursley I."/>
            <person name="Horton D.L."/>
            <person name="Alikhan N.-F."/>
            <person name="Baker D."/>
            <person name="Gharbi K."/>
            <person name="Hall N."/>
            <person name="Watson M."/>
            <person name="Adriaenssens E.M."/>
            <person name="Foster-Nyarko E."/>
            <person name="Jarju S."/>
            <person name="Secka A."/>
            <person name="Antonio M."/>
            <person name="Oren A."/>
            <person name="Chaudhuri R."/>
            <person name="La Ragione R.M."/>
            <person name="Hildebrand F."/>
            <person name="Pallen M.J."/>
        </authorList>
    </citation>
    <scope>NUCLEOTIDE SEQUENCE [LARGE SCALE GENOMIC DNA]</scope>
    <source>
        <strain evidence="3 4">Sa2BVA9</strain>
    </source>
</reference>
<accession>A0ABR8T1Y4</accession>
<dbReference type="InterPro" id="IPR011335">
    <property type="entry name" value="Restrct_endonuc-II-like"/>
</dbReference>
<comment type="caution">
    <text evidence="3">The sequence shown here is derived from an EMBL/GenBank/DDBJ whole genome shotgun (WGS) entry which is preliminary data.</text>
</comment>
<dbReference type="InterPro" id="IPR011856">
    <property type="entry name" value="tRNA_endonuc-like_dom_sf"/>
</dbReference>